<evidence type="ECO:0000313" key="1">
    <source>
        <dbReference type="EMBL" id="ETF00680.1"/>
    </source>
</evidence>
<accession>V8QMZ9</accession>
<dbReference type="HOGENOM" id="CLU_073833_2_0_4"/>
<dbReference type="PANTHER" id="PTHR34408:SF1">
    <property type="entry name" value="GLYCOSYL HYDROLASE FAMILY 19 DOMAIN-CONTAINING PROTEIN HI_1415"/>
    <property type="match status" value="1"/>
</dbReference>
<dbReference type="STRING" id="1424334.W822_19940"/>
<sequence>MSKNEFQRAAGISAALADKWYEPVVTAFGEYIPYTGLRMAHFLAQVGHESMGFARTTENLNYSAEALYSDKRKYFPTMALAQQYARKPVAIANRVYANRMGNGPEGSGDGWKYRGHGLIQITGKNNTAVASEALGIPVDRMLELLENDPDTAARASAWWLWSHGAIKWMDQDNVLALSKLINTGSATSDITPYGLDDRKARLSRAKAVLC</sequence>
<dbReference type="SUPFAM" id="SSF53955">
    <property type="entry name" value="Lysozyme-like"/>
    <property type="match status" value="1"/>
</dbReference>
<evidence type="ECO:0000313" key="2">
    <source>
        <dbReference type="Proteomes" id="UP000018733"/>
    </source>
</evidence>
<dbReference type="EMBL" id="AYXT01000013">
    <property type="protein sequence ID" value="ETF00680.1"/>
    <property type="molecule type" value="Genomic_DNA"/>
</dbReference>
<organism evidence="1 2">
    <name type="scientific">Advenella kashmirensis W13003</name>
    <dbReference type="NCBI Taxonomy" id="1424334"/>
    <lineage>
        <taxon>Bacteria</taxon>
        <taxon>Pseudomonadati</taxon>
        <taxon>Pseudomonadota</taxon>
        <taxon>Betaproteobacteria</taxon>
        <taxon>Burkholderiales</taxon>
        <taxon>Alcaligenaceae</taxon>
    </lineage>
</organism>
<dbReference type="OrthoDB" id="1491023at2"/>
<dbReference type="InterPro" id="IPR023346">
    <property type="entry name" value="Lysozyme-like_dom_sf"/>
</dbReference>
<dbReference type="Proteomes" id="UP000018733">
    <property type="component" value="Unassembled WGS sequence"/>
</dbReference>
<dbReference type="PATRIC" id="fig|1424334.3.peg.4003"/>
<dbReference type="InterPro" id="IPR052354">
    <property type="entry name" value="Cell_Wall_Dynamics_Protein"/>
</dbReference>
<reference evidence="1 2" key="1">
    <citation type="journal article" date="2014" name="Genome Announc.">
        <title>Draft Genome Sequence of Advenella kashmirensis Strain W13003, a Polycyclic Aromatic Hydrocarbon-Degrading Bacterium.</title>
        <authorList>
            <person name="Wang X."/>
            <person name="Jin D."/>
            <person name="Zhou L."/>
            <person name="Wu L."/>
            <person name="An W."/>
            <person name="Zhao L."/>
        </authorList>
    </citation>
    <scope>NUCLEOTIDE SEQUENCE [LARGE SCALE GENOMIC DNA]</scope>
    <source>
        <strain evidence="1 2">W13003</strain>
    </source>
</reference>
<gene>
    <name evidence="1" type="ORF">W822_19940</name>
</gene>
<comment type="caution">
    <text evidence="1">The sequence shown here is derived from an EMBL/GenBank/DDBJ whole genome shotgun (WGS) entry which is preliminary data.</text>
</comment>
<proteinExistence type="predicted"/>
<name>V8QMZ9_9BURK</name>
<protein>
    <submittedName>
        <fullName evidence="1">Chitinase</fullName>
    </submittedName>
</protein>
<dbReference type="Gene3D" id="1.10.530.10">
    <property type="match status" value="1"/>
</dbReference>
<dbReference type="AlphaFoldDB" id="V8QMZ9"/>
<dbReference type="eggNOG" id="COG3179">
    <property type="taxonomic scope" value="Bacteria"/>
</dbReference>
<keyword evidence="2" id="KW-1185">Reference proteome</keyword>
<dbReference type="PANTHER" id="PTHR34408">
    <property type="entry name" value="FAMILY PROTEIN, PUTATIVE-RELATED"/>
    <property type="match status" value="1"/>
</dbReference>